<accession>A0AAV5QVL4</accession>
<dbReference type="Proteomes" id="UP001360560">
    <property type="component" value="Unassembled WGS sequence"/>
</dbReference>
<dbReference type="AlphaFoldDB" id="A0AAV5QVL4"/>
<dbReference type="EMBL" id="BTFZ01000020">
    <property type="protein sequence ID" value="GMM38888.1"/>
    <property type="molecule type" value="Genomic_DNA"/>
</dbReference>
<comment type="caution">
    <text evidence="2">The sequence shown here is derived from an EMBL/GenBank/DDBJ whole genome shotgun (WGS) entry which is preliminary data.</text>
</comment>
<sequence>MLRRLRPLGSQKASLAKRASSSYGSPNNNPGLYNTYNNNNYTSHQNNQYNPHQYNSQFNNNNNNNQYNPNQYNSQYNNNQYNNQYNNHQKKPFFSFRKFATVISVSTISYFFYLQCFNPIIDPFPIQIRLLLQQAVQCQSDPAKALKLYIEALEVADSLDIDPVSDQYTEIQLQIATNYEALGLDLKAQMIYLEIMRAYEHALLTNKVDIYDRPYIIQKLLRVLIKNALLCGETIPDHMSLLILQYLQETQNEVINRLGGLDVYPGAEDDGPPFSQSAPRNKILGASSELASSHRPGQSNNNRNRSNLPSNGFPYPISTAATGSLDDDDDDLTPTLLDLNAAWAPFAPEFFTARDLFLCLTSTSNRFNVHSSMQGAACQATVTTNQWMSNAGAHPAEVMKSYNACGSILYTMGIQIERLGDYLADSSTSESDNALQLSDSLLRNSAEAYKVVIDISKKNSSIKNLSLPLSALRPVDITDILVATRQELKDKQKNKDETSSQSRFSILNALRFQVASEAVYQKVMKKKASLYQKEMLRQTAVAHYGLALVSLNDGDFHTAERMLRHARIIAKDVNDDIIIGRVEEELEKLSKQKESVKDGDRHTGPGVGVEWFLEFE</sequence>
<feature type="compositionally biased region" description="Low complexity" evidence="1">
    <location>
        <begin position="20"/>
        <end position="68"/>
    </location>
</feature>
<evidence type="ECO:0000313" key="3">
    <source>
        <dbReference type="Proteomes" id="UP001360560"/>
    </source>
</evidence>
<proteinExistence type="predicted"/>
<organism evidence="2 3">
    <name type="scientific">Saccharomycopsis crataegensis</name>
    <dbReference type="NCBI Taxonomy" id="43959"/>
    <lineage>
        <taxon>Eukaryota</taxon>
        <taxon>Fungi</taxon>
        <taxon>Dikarya</taxon>
        <taxon>Ascomycota</taxon>
        <taxon>Saccharomycotina</taxon>
        <taxon>Saccharomycetes</taxon>
        <taxon>Saccharomycopsidaceae</taxon>
        <taxon>Saccharomycopsis</taxon>
    </lineage>
</organism>
<reference evidence="2 3" key="1">
    <citation type="journal article" date="2023" name="Elife">
        <title>Identification of key yeast species and microbe-microbe interactions impacting larval growth of Drosophila in the wild.</title>
        <authorList>
            <person name="Mure A."/>
            <person name="Sugiura Y."/>
            <person name="Maeda R."/>
            <person name="Honda K."/>
            <person name="Sakurai N."/>
            <person name="Takahashi Y."/>
            <person name="Watada M."/>
            <person name="Katoh T."/>
            <person name="Gotoh A."/>
            <person name="Gotoh Y."/>
            <person name="Taniguchi I."/>
            <person name="Nakamura K."/>
            <person name="Hayashi T."/>
            <person name="Katayama T."/>
            <person name="Uemura T."/>
            <person name="Hattori Y."/>
        </authorList>
    </citation>
    <scope>NUCLEOTIDE SEQUENCE [LARGE SCALE GENOMIC DNA]</scope>
    <source>
        <strain evidence="2 3">SC-9</strain>
    </source>
</reference>
<name>A0AAV5QVL4_9ASCO</name>
<dbReference type="RefSeq" id="XP_064855883.1">
    <property type="nucleotide sequence ID" value="XM_064999811.1"/>
</dbReference>
<dbReference type="GO" id="GO:0006515">
    <property type="term" value="P:protein quality control for misfolded or incompletely synthesized proteins"/>
    <property type="evidence" value="ECO:0007669"/>
    <property type="project" value="TreeGrafter"/>
</dbReference>
<keyword evidence="3" id="KW-1185">Reference proteome</keyword>
<evidence type="ECO:0000256" key="1">
    <source>
        <dbReference type="SAM" id="MobiDB-lite"/>
    </source>
</evidence>
<feature type="compositionally biased region" description="Polar residues" evidence="1">
    <location>
        <begin position="289"/>
        <end position="298"/>
    </location>
</feature>
<feature type="region of interest" description="Disordered" evidence="1">
    <location>
        <begin position="288"/>
        <end position="313"/>
    </location>
</feature>
<gene>
    <name evidence="2" type="ORF">DASC09_062270</name>
</gene>
<dbReference type="PANTHER" id="PTHR28142">
    <property type="entry name" value="MITOCHONDRIAL INNER MEMBRANE I-AAA PROTEASE SUPERCOMPLEX SUBUNIT MGR3-RELATED"/>
    <property type="match status" value="1"/>
</dbReference>
<feature type="region of interest" description="Disordered" evidence="1">
    <location>
        <begin position="1"/>
        <end position="68"/>
    </location>
</feature>
<dbReference type="GeneID" id="90076876"/>
<protein>
    <submittedName>
        <fullName evidence="2">Uncharacterized protein</fullName>
    </submittedName>
</protein>
<dbReference type="GO" id="GO:0031942">
    <property type="term" value="C:i-AAA complex"/>
    <property type="evidence" value="ECO:0007669"/>
    <property type="project" value="TreeGrafter"/>
</dbReference>
<dbReference type="PANTHER" id="PTHR28142:SF1">
    <property type="entry name" value="MITOCHONDRIAL INNER MEMBRANE I-AAA PROTEASE SUPERCOMPLEX SUBUNIT MGR3-RELATED"/>
    <property type="match status" value="1"/>
</dbReference>
<evidence type="ECO:0000313" key="2">
    <source>
        <dbReference type="EMBL" id="GMM38888.1"/>
    </source>
</evidence>
<dbReference type="GO" id="GO:0051787">
    <property type="term" value="F:misfolded protein binding"/>
    <property type="evidence" value="ECO:0007669"/>
    <property type="project" value="TreeGrafter"/>
</dbReference>
<dbReference type="InterPro" id="IPR040201">
    <property type="entry name" value="Mrg3-like"/>
</dbReference>